<accession>A0A4Q2M220</accession>
<dbReference type="Pfam" id="PF07690">
    <property type="entry name" value="MFS_1"/>
    <property type="match status" value="1"/>
</dbReference>
<dbReference type="PRINTS" id="PR01036">
    <property type="entry name" value="TCRTETB"/>
</dbReference>
<feature type="transmembrane region" description="Helical" evidence="7">
    <location>
        <begin position="318"/>
        <end position="334"/>
    </location>
</feature>
<feature type="transmembrane region" description="Helical" evidence="7">
    <location>
        <begin position="232"/>
        <end position="256"/>
    </location>
</feature>
<feature type="transmembrane region" description="Helical" evidence="7">
    <location>
        <begin position="500"/>
        <end position="519"/>
    </location>
</feature>
<dbReference type="GO" id="GO:0005886">
    <property type="term" value="C:plasma membrane"/>
    <property type="evidence" value="ECO:0007669"/>
    <property type="project" value="UniProtKB-SubCell"/>
</dbReference>
<feature type="transmembrane region" description="Helical" evidence="7">
    <location>
        <begin position="423"/>
        <end position="444"/>
    </location>
</feature>
<evidence type="ECO:0000313" key="9">
    <source>
        <dbReference type="EMBL" id="RXZ85798.1"/>
    </source>
</evidence>
<feature type="transmembrane region" description="Helical" evidence="7">
    <location>
        <begin position="73"/>
        <end position="92"/>
    </location>
</feature>
<dbReference type="Gene3D" id="1.20.1720.10">
    <property type="entry name" value="Multidrug resistance protein D"/>
    <property type="match status" value="1"/>
</dbReference>
<dbReference type="Gene3D" id="1.20.1250.20">
    <property type="entry name" value="MFS general substrate transporter like domains"/>
    <property type="match status" value="1"/>
</dbReference>
<keyword evidence="4 7" id="KW-1133">Transmembrane helix</keyword>
<feature type="transmembrane region" description="Helical" evidence="7">
    <location>
        <begin position="98"/>
        <end position="120"/>
    </location>
</feature>
<evidence type="ECO:0000256" key="2">
    <source>
        <dbReference type="ARBA" id="ARBA00022448"/>
    </source>
</evidence>
<protein>
    <submittedName>
        <fullName evidence="9">MFS transporter</fullName>
    </submittedName>
</protein>
<comment type="subcellular location">
    <subcellularLocation>
        <location evidence="1">Cell membrane</location>
        <topology evidence="1">Multi-pass membrane protein</topology>
    </subcellularLocation>
</comment>
<dbReference type="OrthoDB" id="5315310at2"/>
<comment type="caution">
    <text evidence="9">The sequence shown here is derived from an EMBL/GenBank/DDBJ whole genome shotgun (WGS) entry which is preliminary data.</text>
</comment>
<feature type="transmembrane region" description="Helical" evidence="7">
    <location>
        <begin position="132"/>
        <end position="154"/>
    </location>
</feature>
<evidence type="ECO:0000256" key="1">
    <source>
        <dbReference type="ARBA" id="ARBA00004651"/>
    </source>
</evidence>
<dbReference type="InterPro" id="IPR036259">
    <property type="entry name" value="MFS_trans_sf"/>
</dbReference>
<sequence>MMKKWIAVIVLGAAQFVMVLDSTVMNVSISTVVKDLDTSVAAMQSAITFYTLTMAAAMLLGAKLGDVWGRRRAFVVGSIVYACGSLITGLSPNITTLFLGWSVIEGLGAVLVIPAIAALIATNYTGRDRVTAFALIGAVSGAAVAAGPLIGGFVTTYFDWRYVFFAEVVIMVAVLFAARFVADPSRPQKTGIDLVSVALSAVGLVAVVYGLLQSKTWGWILPLHPPVVNGVSIEPLGLSLVPYFVVGGAALLWAFVSRQKHLVARGRVPLIHPALFSITPLRAGLSVLGAQYAITAAIFFVVPVYLQMTLGLDALETGLRIFPLSIALILFSIVGTRLSDRWSPRLIARIAQVVLVVSGAVLLASLSLDLRNVLFAVGMFSTGAALGLLASQLGNVNMSSVGENETSEVGGLQGVFQNLGSSLGTALIGSVLIASLAGSFAAGVQSSDLPSAAKSAVSSATSAGVEIVPVAGVDAIVTKAGLSEDDAATLTTIYADSQVSSLRVSFVVIVLLALVSLVLSRNLPSRPAGQRDETAEVSVDPKPVSSSG</sequence>
<dbReference type="InterPro" id="IPR011701">
    <property type="entry name" value="MFS"/>
</dbReference>
<dbReference type="GO" id="GO:0022857">
    <property type="term" value="F:transmembrane transporter activity"/>
    <property type="evidence" value="ECO:0007669"/>
    <property type="project" value="InterPro"/>
</dbReference>
<dbReference type="EMBL" id="SDPM01000007">
    <property type="protein sequence ID" value="RXZ85798.1"/>
    <property type="molecule type" value="Genomic_DNA"/>
</dbReference>
<reference evidence="9 10" key="1">
    <citation type="submission" date="2019-01" db="EMBL/GenBank/DDBJ databases">
        <title>Agromyces.</title>
        <authorList>
            <person name="Li J."/>
        </authorList>
    </citation>
    <scope>NUCLEOTIDE SEQUENCE [LARGE SCALE GENOMIC DNA]</scope>
    <source>
        <strain evidence="9 10">DSM 23870</strain>
    </source>
</reference>
<evidence type="ECO:0000259" key="8">
    <source>
        <dbReference type="PROSITE" id="PS50850"/>
    </source>
</evidence>
<dbReference type="CDD" id="cd17321">
    <property type="entry name" value="MFS_MMR_MDR_like"/>
    <property type="match status" value="1"/>
</dbReference>
<feature type="region of interest" description="Disordered" evidence="6">
    <location>
        <begin position="525"/>
        <end position="548"/>
    </location>
</feature>
<feature type="transmembrane region" description="Helical" evidence="7">
    <location>
        <begin position="285"/>
        <end position="306"/>
    </location>
</feature>
<dbReference type="PROSITE" id="PS50850">
    <property type="entry name" value="MFS"/>
    <property type="match status" value="1"/>
</dbReference>
<keyword evidence="10" id="KW-1185">Reference proteome</keyword>
<gene>
    <name evidence="9" type="ORF">ESP50_13455</name>
</gene>
<dbReference type="InterPro" id="IPR020846">
    <property type="entry name" value="MFS_dom"/>
</dbReference>
<name>A0A4Q2M220_9MICO</name>
<feature type="transmembrane region" description="Helical" evidence="7">
    <location>
        <begin position="346"/>
        <end position="367"/>
    </location>
</feature>
<dbReference type="AlphaFoldDB" id="A0A4Q2M220"/>
<evidence type="ECO:0000256" key="7">
    <source>
        <dbReference type="SAM" id="Phobius"/>
    </source>
</evidence>
<feature type="transmembrane region" description="Helical" evidence="7">
    <location>
        <begin position="373"/>
        <end position="390"/>
    </location>
</feature>
<feature type="transmembrane region" description="Helical" evidence="7">
    <location>
        <begin position="194"/>
        <end position="212"/>
    </location>
</feature>
<feature type="transmembrane region" description="Helical" evidence="7">
    <location>
        <begin position="160"/>
        <end position="182"/>
    </location>
</feature>
<evidence type="ECO:0000256" key="3">
    <source>
        <dbReference type="ARBA" id="ARBA00022692"/>
    </source>
</evidence>
<evidence type="ECO:0000313" key="10">
    <source>
        <dbReference type="Proteomes" id="UP000292686"/>
    </source>
</evidence>
<keyword evidence="5 7" id="KW-0472">Membrane</keyword>
<evidence type="ECO:0000256" key="4">
    <source>
        <dbReference type="ARBA" id="ARBA00022989"/>
    </source>
</evidence>
<organism evidence="9 10">
    <name type="scientific">Agromyces atrinae</name>
    <dbReference type="NCBI Taxonomy" id="592376"/>
    <lineage>
        <taxon>Bacteria</taxon>
        <taxon>Bacillati</taxon>
        <taxon>Actinomycetota</taxon>
        <taxon>Actinomycetes</taxon>
        <taxon>Micrococcales</taxon>
        <taxon>Microbacteriaceae</taxon>
        <taxon>Agromyces</taxon>
    </lineage>
</organism>
<evidence type="ECO:0000256" key="6">
    <source>
        <dbReference type="SAM" id="MobiDB-lite"/>
    </source>
</evidence>
<dbReference type="PANTHER" id="PTHR42718:SF9">
    <property type="entry name" value="MAJOR FACILITATOR SUPERFAMILY MULTIDRUG TRANSPORTER MFSC"/>
    <property type="match status" value="1"/>
</dbReference>
<dbReference type="Proteomes" id="UP000292686">
    <property type="component" value="Unassembled WGS sequence"/>
</dbReference>
<feature type="transmembrane region" description="Helical" evidence="7">
    <location>
        <begin position="42"/>
        <end position="61"/>
    </location>
</feature>
<dbReference type="PANTHER" id="PTHR42718">
    <property type="entry name" value="MAJOR FACILITATOR SUPERFAMILY MULTIDRUG TRANSPORTER MFSC"/>
    <property type="match status" value="1"/>
</dbReference>
<evidence type="ECO:0000256" key="5">
    <source>
        <dbReference type="ARBA" id="ARBA00023136"/>
    </source>
</evidence>
<keyword evidence="2" id="KW-0813">Transport</keyword>
<keyword evidence="3 7" id="KW-0812">Transmembrane</keyword>
<dbReference type="SUPFAM" id="SSF103473">
    <property type="entry name" value="MFS general substrate transporter"/>
    <property type="match status" value="1"/>
</dbReference>
<proteinExistence type="predicted"/>
<feature type="domain" description="Major facilitator superfamily (MFS) profile" evidence="8">
    <location>
        <begin position="7"/>
        <end position="528"/>
    </location>
</feature>